<protein>
    <submittedName>
        <fullName evidence="1">Uncharacterized protein</fullName>
    </submittedName>
</protein>
<accession>A0A381U9G5</accession>
<gene>
    <name evidence="1" type="ORF">METZ01_LOCUS77062</name>
</gene>
<dbReference type="AlphaFoldDB" id="A0A381U9G5"/>
<organism evidence="1">
    <name type="scientific">marine metagenome</name>
    <dbReference type="NCBI Taxonomy" id="408172"/>
    <lineage>
        <taxon>unclassified sequences</taxon>
        <taxon>metagenomes</taxon>
        <taxon>ecological metagenomes</taxon>
    </lineage>
</organism>
<dbReference type="EMBL" id="UINC01005893">
    <property type="protein sequence ID" value="SVA24208.1"/>
    <property type="molecule type" value="Genomic_DNA"/>
</dbReference>
<evidence type="ECO:0000313" key="1">
    <source>
        <dbReference type="EMBL" id="SVA24208.1"/>
    </source>
</evidence>
<reference evidence="1" key="1">
    <citation type="submission" date="2018-05" db="EMBL/GenBank/DDBJ databases">
        <authorList>
            <person name="Lanie J.A."/>
            <person name="Ng W.-L."/>
            <person name="Kazmierczak K.M."/>
            <person name="Andrzejewski T.M."/>
            <person name="Davidsen T.M."/>
            <person name="Wayne K.J."/>
            <person name="Tettelin H."/>
            <person name="Glass J.I."/>
            <person name="Rusch D."/>
            <person name="Podicherti R."/>
            <person name="Tsui H.-C.T."/>
            <person name="Winkler M.E."/>
        </authorList>
    </citation>
    <scope>NUCLEOTIDE SEQUENCE</scope>
</reference>
<name>A0A381U9G5_9ZZZZ</name>
<proteinExistence type="predicted"/>
<sequence>MEVVKLRPILGTVFLVQPLAQPNVDRVASKSIIGVSVKTKEQQN</sequence>